<keyword evidence="6" id="KW-0067">ATP-binding</keyword>
<gene>
    <name evidence="11" type="ORF">I7I51_07527</name>
</gene>
<evidence type="ECO:0000256" key="9">
    <source>
        <dbReference type="SAM" id="SignalP"/>
    </source>
</evidence>
<comment type="catalytic activity">
    <reaction evidence="8">
        <text>L-seryl-[protein] + ATP = O-phospho-L-seryl-[protein] + ADP + H(+)</text>
        <dbReference type="Rhea" id="RHEA:17989"/>
        <dbReference type="Rhea" id="RHEA-COMP:9863"/>
        <dbReference type="Rhea" id="RHEA-COMP:11604"/>
        <dbReference type="ChEBI" id="CHEBI:15378"/>
        <dbReference type="ChEBI" id="CHEBI:29999"/>
        <dbReference type="ChEBI" id="CHEBI:30616"/>
        <dbReference type="ChEBI" id="CHEBI:83421"/>
        <dbReference type="ChEBI" id="CHEBI:456216"/>
        <dbReference type="EC" id="2.7.11.1"/>
    </reaction>
</comment>
<evidence type="ECO:0000256" key="2">
    <source>
        <dbReference type="ARBA" id="ARBA00022527"/>
    </source>
</evidence>
<keyword evidence="9" id="KW-0732">Signal</keyword>
<dbReference type="PANTHER" id="PTHR47634">
    <property type="entry name" value="PROTEIN KINASE DOMAIN-CONTAINING PROTEIN-RELATED"/>
    <property type="match status" value="1"/>
</dbReference>
<dbReference type="InterPro" id="IPR000719">
    <property type="entry name" value="Prot_kinase_dom"/>
</dbReference>
<evidence type="ECO:0000256" key="6">
    <source>
        <dbReference type="ARBA" id="ARBA00022840"/>
    </source>
</evidence>
<evidence type="ECO:0000256" key="4">
    <source>
        <dbReference type="ARBA" id="ARBA00022741"/>
    </source>
</evidence>
<reference evidence="11" key="1">
    <citation type="submission" date="2021-01" db="EMBL/GenBank/DDBJ databases">
        <title>Chromosome-level genome assembly of a human fungal pathogen reveals clustering of transcriptionally co-regulated genes.</title>
        <authorList>
            <person name="Voorhies M."/>
            <person name="Cohen S."/>
            <person name="Shea T.P."/>
            <person name="Petrus S."/>
            <person name="Munoz J.F."/>
            <person name="Poplawski S."/>
            <person name="Goldman W.E."/>
            <person name="Michael T."/>
            <person name="Cuomo C.A."/>
            <person name="Sil A."/>
            <person name="Beyhan S."/>
        </authorList>
    </citation>
    <scope>NUCLEOTIDE SEQUENCE</scope>
    <source>
        <strain evidence="11">WU24</strain>
    </source>
</reference>
<dbReference type="OrthoDB" id="5979581at2759"/>
<dbReference type="GO" id="GO:0005524">
    <property type="term" value="F:ATP binding"/>
    <property type="evidence" value="ECO:0007669"/>
    <property type="project" value="UniProtKB-KW"/>
</dbReference>
<evidence type="ECO:0000256" key="8">
    <source>
        <dbReference type="ARBA" id="ARBA00048679"/>
    </source>
</evidence>
<evidence type="ECO:0000256" key="3">
    <source>
        <dbReference type="ARBA" id="ARBA00022679"/>
    </source>
</evidence>
<dbReference type="InterPro" id="IPR011009">
    <property type="entry name" value="Kinase-like_dom_sf"/>
</dbReference>
<evidence type="ECO:0000256" key="1">
    <source>
        <dbReference type="ARBA" id="ARBA00012513"/>
    </source>
</evidence>
<keyword evidence="3" id="KW-0808">Transferase</keyword>
<keyword evidence="2" id="KW-0723">Serine/threonine-protein kinase</keyword>
<dbReference type="PANTHER" id="PTHR47634:SF9">
    <property type="entry name" value="PROTEIN KINASE DOMAIN-CONTAINING PROTEIN-RELATED"/>
    <property type="match status" value="1"/>
</dbReference>
<dbReference type="VEuPathDB" id="FungiDB:I7I51_07527"/>
<sequence length="393" mass="43943">MITAADVLFMGFAFLLLLRNSISNNLTFSTTSRFFSSTDRSLLQIMWKGTQRVTKYDEMIGKSVENNSELKDRVATVEIAGHEHQSTPNFACQGSCWIKTEFASLRHIGIMTGGSSFQRRSLTLLTKEHEFTGCWRLSNTVPDVNFAGNNLGGALACIAMLRLKAPIALTRRIFQSTPFTAPVSGRGYQVVAKLGWGTSSTVWLAQDLHHTFTVNAISSTLTKGIGRPVITDFGLAVRGDVPHLYYHTIQADDYRAPEIILTAGWSYSADIWNLGVLLWDLLEKDGGFGALSPGNMEYTSERHLAHMIALLGPPPKKLLDQGHETTKYFDHDGAFRYPELIPENVSLVDSLNQIKDEDKISFLAFIMRMLRWQPEERSSAKDLLADPWLRANH</sequence>
<keyword evidence="5 11" id="KW-0418">Kinase</keyword>
<dbReference type="EC" id="2.7.11.1" evidence="1"/>
<dbReference type="EMBL" id="CP069109">
    <property type="protein sequence ID" value="QSS58105.1"/>
    <property type="molecule type" value="Genomic_DNA"/>
</dbReference>
<comment type="catalytic activity">
    <reaction evidence="7">
        <text>L-threonyl-[protein] + ATP = O-phospho-L-threonyl-[protein] + ADP + H(+)</text>
        <dbReference type="Rhea" id="RHEA:46608"/>
        <dbReference type="Rhea" id="RHEA-COMP:11060"/>
        <dbReference type="Rhea" id="RHEA-COMP:11605"/>
        <dbReference type="ChEBI" id="CHEBI:15378"/>
        <dbReference type="ChEBI" id="CHEBI:30013"/>
        <dbReference type="ChEBI" id="CHEBI:30616"/>
        <dbReference type="ChEBI" id="CHEBI:61977"/>
        <dbReference type="ChEBI" id="CHEBI:456216"/>
        <dbReference type="EC" id="2.7.11.1"/>
    </reaction>
</comment>
<dbReference type="SUPFAM" id="SSF56112">
    <property type="entry name" value="Protein kinase-like (PK-like)"/>
    <property type="match status" value="1"/>
</dbReference>
<dbReference type="Proteomes" id="UP000663671">
    <property type="component" value="Chromosome 2"/>
</dbReference>
<accession>A0A8A1LY08</accession>
<name>A0A8A1LY08_AJECA</name>
<dbReference type="Gene3D" id="3.30.200.20">
    <property type="entry name" value="Phosphorylase Kinase, domain 1"/>
    <property type="match status" value="1"/>
</dbReference>
<evidence type="ECO:0000256" key="5">
    <source>
        <dbReference type="ARBA" id="ARBA00022777"/>
    </source>
</evidence>
<dbReference type="SMART" id="SM00220">
    <property type="entry name" value="S_TKc"/>
    <property type="match status" value="1"/>
</dbReference>
<dbReference type="GO" id="GO:0050684">
    <property type="term" value="P:regulation of mRNA processing"/>
    <property type="evidence" value="ECO:0007669"/>
    <property type="project" value="TreeGrafter"/>
</dbReference>
<proteinExistence type="predicted"/>
<dbReference type="Gene3D" id="1.10.510.10">
    <property type="entry name" value="Transferase(Phosphotransferase) domain 1"/>
    <property type="match status" value="1"/>
</dbReference>
<dbReference type="InterPro" id="IPR051334">
    <property type="entry name" value="SRPK"/>
</dbReference>
<evidence type="ECO:0000259" key="10">
    <source>
        <dbReference type="PROSITE" id="PS50011"/>
    </source>
</evidence>
<organism evidence="11 12">
    <name type="scientific">Ajellomyces capsulatus</name>
    <name type="common">Darling's disease fungus</name>
    <name type="synonym">Histoplasma capsulatum</name>
    <dbReference type="NCBI Taxonomy" id="5037"/>
    <lineage>
        <taxon>Eukaryota</taxon>
        <taxon>Fungi</taxon>
        <taxon>Dikarya</taxon>
        <taxon>Ascomycota</taxon>
        <taxon>Pezizomycotina</taxon>
        <taxon>Eurotiomycetes</taxon>
        <taxon>Eurotiomycetidae</taxon>
        <taxon>Onygenales</taxon>
        <taxon>Ajellomycetaceae</taxon>
        <taxon>Histoplasma</taxon>
    </lineage>
</organism>
<feature type="chain" id="PRO_5034048908" description="non-specific serine/threonine protein kinase" evidence="9">
    <location>
        <begin position="24"/>
        <end position="393"/>
    </location>
</feature>
<dbReference type="AlphaFoldDB" id="A0A8A1LY08"/>
<dbReference type="PROSITE" id="PS50011">
    <property type="entry name" value="PROTEIN_KINASE_DOM"/>
    <property type="match status" value="1"/>
</dbReference>
<dbReference type="GO" id="GO:0004674">
    <property type="term" value="F:protein serine/threonine kinase activity"/>
    <property type="evidence" value="ECO:0007669"/>
    <property type="project" value="UniProtKB-KW"/>
</dbReference>
<dbReference type="GO" id="GO:0000245">
    <property type="term" value="P:spliceosomal complex assembly"/>
    <property type="evidence" value="ECO:0007669"/>
    <property type="project" value="TreeGrafter"/>
</dbReference>
<feature type="domain" description="Protein kinase" evidence="10">
    <location>
        <begin position="20"/>
        <end position="389"/>
    </location>
</feature>
<evidence type="ECO:0000313" key="11">
    <source>
        <dbReference type="EMBL" id="QSS58105.1"/>
    </source>
</evidence>
<dbReference type="Pfam" id="PF00069">
    <property type="entry name" value="Pkinase"/>
    <property type="match status" value="1"/>
</dbReference>
<evidence type="ECO:0000313" key="12">
    <source>
        <dbReference type="Proteomes" id="UP000663671"/>
    </source>
</evidence>
<protein>
    <recommendedName>
        <fullName evidence="1">non-specific serine/threonine protein kinase</fullName>
        <ecNumber evidence="1">2.7.11.1</ecNumber>
    </recommendedName>
</protein>
<evidence type="ECO:0000256" key="7">
    <source>
        <dbReference type="ARBA" id="ARBA00047899"/>
    </source>
</evidence>
<keyword evidence="4" id="KW-0547">Nucleotide-binding</keyword>
<feature type="signal peptide" evidence="9">
    <location>
        <begin position="1"/>
        <end position="23"/>
    </location>
</feature>